<dbReference type="InterPro" id="IPR011335">
    <property type="entry name" value="Restrct_endonuc-II-like"/>
</dbReference>
<dbReference type="PANTHER" id="PTHR13451">
    <property type="entry name" value="CLASS II CROSSOVER JUNCTION ENDONUCLEASE MUS81"/>
    <property type="match status" value="1"/>
</dbReference>
<dbReference type="GO" id="GO:0000727">
    <property type="term" value="P:double-strand break repair via break-induced replication"/>
    <property type="evidence" value="ECO:0007669"/>
    <property type="project" value="TreeGrafter"/>
</dbReference>
<dbReference type="SMART" id="SM00891">
    <property type="entry name" value="ERCC4"/>
    <property type="match status" value="1"/>
</dbReference>
<accession>B8GLG1</accession>
<dbReference type="AlphaFoldDB" id="B8GLG1"/>
<dbReference type="RefSeq" id="WP_012638991.1">
    <property type="nucleotide sequence ID" value="NC_011901.1"/>
</dbReference>
<name>B8GLG1_THISH</name>
<evidence type="ECO:0000259" key="3">
    <source>
        <dbReference type="SMART" id="SM00891"/>
    </source>
</evidence>
<dbReference type="EMBL" id="CP001339">
    <property type="protein sequence ID" value="ACL73516.1"/>
    <property type="molecule type" value="Genomic_DNA"/>
</dbReference>
<evidence type="ECO:0000256" key="1">
    <source>
        <dbReference type="ARBA" id="ARBA00022801"/>
    </source>
</evidence>
<evidence type="ECO:0000259" key="2">
    <source>
        <dbReference type="SMART" id="SM00278"/>
    </source>
</evidence>
<dbReference type="Gene3D" id="1.10.150.20">
    <property type="entry name" value="5' to 3' exonuclease, C-terminal subdomain"/>
    <property type="match status" value="1"/>
</dbReference>
<dbReference type="SUPFAM" id="SSF52980">
    <property type="entry name" value="Restriction endonuclease-like"/>
    <property type="match status" value="1"/>
</dbReference>
<evidence type="ECO:0000313" key="5">
    <source>
        <dbReference type="Proteomes" id="UP000002383"/>
    </source>
</evidence>
<dbReference type="InterPro" id="IPR010994">
    <property type="entry name" value="RuvA_2-like"/>
</dbReference>
<dbReference type="PANTHER" id="PTHR13451:SF0">
    <property type="entry name" value="CROSSOVER JUNCTION ENDONUCLEASE MUS81"/>
    <property type="match status" value="1"/>
</dbReference>
<dbReference type="HOGENOM" id="CLU_101253_0_0_6"/>
<dbReference type="InterPro" id="IPR006166">
    <property type="entry name" value="ERCC4_domain"/>
</dbReference>
<dbReference type="CDD" id="cd20075">
    <property type="entry name" value="XPF_nuclease_XPF_arch"/>
    <property type="match status" value="1"/>
</dbReference>
<proteinExistence type="predicted"/>
<gene>
    <name evidence="4" type="ordered locus">Tgr7_2438</name>
</gene>
<dbReference type="GO" id="GO:0048257">
    <property type="term" value="F:3'-flap endonuclease activity"/>
    <property type="evidence" value="ECO:0007669"/>
    <property type="project" value="TreeGrafter"/>
</dbReference>
<dbReference type="InterPro" id="IPR003583">
    <property type="entry name" value="Hlx-hairpin-Hlx_DNA-bd_motif"/>
</dbReference>
<dbReference type="GO" id="GO:0003677">
    <property type="term" value="F:DNA binding"/>
    <property type="evidence" value="ECO:0007669"/>
    <property type="project" value="InterPro"/>
</dbReference>
<dbReference type="Proteomes" id="UP000002383">
    <property type="component" value="Chromosome"/>
</dbReference>
<dbReference type="GO" id="GO:0008821">
    <property type="term" value="F:crossover junction DNA endonuclease activity"/>
    <property type="evidence" value="ECO:0007669"/>
    <property type="project" value="InterPro"/>
</dbReference>
<sequence length="234" mass="25516">MDHDFNKRPIAITIDHRESRSPVVAALRASAGVAATFARLDCGDYLIDNRFLVERKTLPDLIESIKSGRLFDQALRLAAVEQWRPALILEGTARDIEGSAMRWEAVQGALVTVSLFIGLPVLRTRSAGETVGTFLSIARQGRTVAGGALPRRGARPKGKRALQSHILQSLPRVGAERAARLLDRFGSVEAVIRAGDAELKEVDGIGQRTARCIRWAVEESRGPYAVDGGRRCLV</sequence>
<dbReference type="KEGG" id="tgr:Tgr7_2438"/>
<dbReference type="OrthoDB" id="837865at2"/>
<protein>
    <submittedName>
        <fullName evidence="4">ERCC4 domain-containing protein</fullName>
    </submittedName>
</protein>
<dbReference type="SMART" id="SM00278">
    <property type="entry name" value="HhH1"/>
    <property type="match status" value="2"/>
</dbReference>
<reference evidence="4 5" key="1">
    <citation type="journal article" date="2011" name="Stand. Genomic Sci.">
        <title>Complete genome sequence of 'Thioalkalivibrio sulfidophilus' HL-EbGr7.</title>
        <authorList>
            <person name="Muyzer G."/>
            <person name="Sorokin D.Y."/>
            <person name="Mavromatis K."/>
            <person name="Lapidus A."/>
            <person name="Clum A."/>
            <person name="Ivanova N."/>
            <person name="Pati A."/>
            <person name="d'Haeseleer P."/>
            <person name="Woyke T."/>
            <person name="Kyrpides N.C."/>
        </authorList>
    </citation>
    <scope>NUCLEOTIDE SEQUENCE [LARGE SCALE GENOMIC DNA]</scope>
    <source>
        <strain evidence="4 5">HL-EbGR7</strain>
    </source>
</reference>
<keyword evidence="1" id="KW-0378">Hydrolase</keyword>
<dbReference type="SUPFAM" id="SSF47781">
    <property type="entry name" value="RuvA domain 2-like"/>
    <property type="match status" value="1"/>
</dbReference>
<evidence type="ECO:0000313" key="4">
    <source>
        <dbReference type="EMBL" id="ACL73516.1"/>
    </source>
</evidence>
<dbReference type="GO" id="GO:0006308">
    <property type="term" value="P:DNA catabolic process"/>
    <property type="evidence" value="ECO:0007669"/>
    <property type="project" value="InterPro"/>
</dbReference>
<dbReference type="InterPro" id="IPR033309">
    <property type="entry name" value="Mus81"/>
</dbReference>
<dbReference type="Pfam" id="PF14520">
    <property type="entry name" value="HHH_5"/>
    <property type="match status" value="1"/>
</dbReference>
<organism evidence="4 5">
    <name type="scientific">Thioalkalivibrio sulfidiphilus (strain HL-EbGR7)</name>
    <dbReference type="NCBI Taxonomy" id="396588"/>
    <lineage>
        <taxon>Bacteria</taxon>
        <taxon>Pseudomonadati</taxon>
        <taxon>Pseudomonadota</taxon>
        <taxon>Gammaproteobacteria</taxon>
        <taxon>Chromatiales</taxon>
        <taxon>Ectothiorhodospiraceae</taxon>
        <taxon>Thioalkalivibrio</taxon>
    </lineage>
</organism>
<dbReference type="GO" id="GO:0048476">
    <property type="term" value="C:Holliday junction resolvase complex"/>
    <property type="evidence" value="ECO:0007669"/>
    <property type="project" value="TreeGrafter"/>
</dbReference>
<feature type="domain" description="Helix-hairpin-helix DNA-binding motif class 1" evidence="2">
    <location>
        <begin position="197"/>
        <end position="216"/>
    </location>
</feature>
<dbReference type="STRING" id="396588.Tgr7_2438"/>
<dbReference type="eggNOG" id="COG1948">
    <property type="taxonomic scope" value="Bacteria"/>
</dbReference>
<dbReference type="Gene3D" id="3.40.50.10130">
    <property type="match status" value="1"/>
</dbReference>
<dbReference type="Pfam" id="PF02732">
    <property type="entry name" value="ERCC4"/>
    <property type="match status" value="1"/>
</dbReference>
<keyword evidence="5" id="KW-1185">Reference proteome</keyword>
<feature type="domain" description="ERCC4" evidence="3">
    <location>
        <begin position="11"/>
        <end position="93"/>
    </location>
</feature>
<feature type="domain" description="Helix-hairpin-helix DNA-binding motif class 1" evidence="2">
    <location>
        <begin position="165"/>
        <end position="184"/>
    </location>
</feature>